<accession>A0A392RW42</accession>
<feature type="non-terminal residue" evidence="1">
    <location>
        <position position="44"/>
    </location>
</feature>
<dbReference type="Proteomes" id="UP000265520">
    <property type="component" value="Unassembled WGS sequence"/>
</dbReference>
<keyword evidence="2" id="KW-1185">Reference proteome</keyword>
<dbReference type="EMBL" id="LXQA010284566">
    <property type="protein sequence ID" value="MCI40848.1"/>
    <property type="molecule type" value="Genomic_DNA"/>
</dbReference>
<proteinExistence type="predicted"/>
<reference evidence="1 2" key="1">
    <citation type="journal article" date="2018" name="Front. Plant Sci.">
        <title>Red Clover (Trifolium pratense) and Zigzag Clover (T. medium) - A Picture of Genomic Similarities and Differences.</title>
        <authorList>
            <person name="Dluhosova J."/>
            <person name="Istvanek J."/>
            <person name="Nedelnik J."/>
            <person name="Repkova J."/>
        </authorList>
    </citation>
    <scope>NUCLEOTIDE SEQUENCE [LARGE SCALE GENOMIC DNA]</scope>
    <source>
        <strain evidence="2">cv. 10/8</strain>
        <tissue evidence="1">Leaf</tissue>
    </source>
</reference>
<comment type="caution">
    <text evidence="1">The sequence shown here is derived from an EMBL/GenBank/DDBJ whole genome shotgun (WGS) entry which is preliminary data.</text>
</comment>
<dbReference type="AlphaFoldDB" id="A0A392RW42"/>
<name>A0A392RW42_9FABA</name>
<protein>
    <submittedName>
        <fullName evidence="1">Uncharacterized protein</fullName>
    </submittedName>
</protein>
<evidence type="ECO:0000313" key="1">
    <source>
        <dbReference type="EMBL" id="MCI40848.1"/>
    </source>
</evidence>
<organism evidence="1 2">
    <name type="scientific">Trifolium medium</name>
    <dbReference type="NCBI Taxonomy" id="97028"/>
    <lineage>
        <taxon>Eukaryota</taxon>
        <taxon>Viridiplantae</taxon>
        <taxon>Streptophyta</taxon>
        <taxon>Embryophyta</taxon>
        <taxon>Tracheophyta</taxon>
        <taxon>Spermatophyta</taxon>
        <taxon>Magnoliopsida</taxon>
        <taxon>eudicotyledons</taxon>
        <taxon>Gunneridae</taxon>
        <taxon>Pentapetalae</taxon>
        <taxon>rosids</taxon>
        <taxon>fabids</taxon>
        <taxon>Fabales</taxon>
        <taxon>Fabaceae</taxon>
        <taxon>Papilionoideae</taxon>
        <taxon>50 kb inversion clade</taxon>
        <taxon>NPAAA clade</taxon>
        <taxon>Hologalegina</taxon>
        <taxon>IRL clade</taxon>
        <taxon>Trifolieae</taxon>
        <taxon>Trifolium</taxon>
    </lineage>
</organism>
<sequence length="44" mass="5225">MATPTPFDRLQEWGRRKRMRFKQEVAECGEEMERLRGSHDTGNS</sequence>
<evidence type="ECO:0000313" key="2">
    <source>
        <dbReference type="Proteomes" id="UP000265520"/>
    </source>
</evidence>